<dbReference type="Proteomes" id="UP000310458">
    <property type="component" value="Unassembled WGS sequence"/>
</dbReference>
<dbReference type="EMBL" id="VAVZ01000012">
    <property type="protein sequence ID" value="TLP98157.1"/>
    <property type="molecule type" value="Genomic_DNA"/>
</dbReference>
<evidence type="ECO:0000313" key="2">
    <source>
        <dbReference type="EMBL" id="TLP98157.1"/>
    </source>
</evidence>
<comment type="caution">
    <text evidence="2">The sequence shown here is derived from an EMBL/GenBank/DDBJ whole genome shotgun (WGS) entry which is preliminary data.</text>
</comment>
<dbReference type="Pfam" id="PF12804">
    <property type="entry name" value="NTP_transf_3"/>
    <property type="match status" value="1"/>
</dbReference>
<dbReference type="InterPro" id="IPR025877">
    <property type="entry name" value="MobA-like_NTP_Trfase"/>
</dbReference>
<dbReference type="PANTHER" id="PTHR43777">
    <property type="entry name" value="MOLYBDENUM COFACTOR CYTIDYLYLTRANSFERASE"/>
    <property type="match status" value="1"/>
</dbReference>
<keyword evidence="2" id="KW-0808">Transferase</keyword>
<evidence type="ECO:0000313" key="3">
    <source>
        <dbReference type="Proteomes" id="UP000310458"/>
    </source>
</evidence>
<reference evidence="2 3" key="1">
    <citation type="submission" date="2019-05" db="EMBL/GenBank/DDBJ databases">
        <title>Nesterenkonia sp. GY074 isolated from the Southern Atlantic Ocean.</title>
        <authorList>
            <person name="Zhang G."/>
        </authorList>
    </citation>
    <scope>NUCLEOTIDE SEQUENCE [LARGE SCALE GENOMIC DNA]</scope>
    <source>
        <strain evidence="2 3">GY074</strain>
    </source>
</reference>
<feature type="domain" description="MobA-like NTP transferase" evidence="1">
    <location>
        <begin position="36"/>
        <end position="201"/>
    </location>
</feature>
<accession>A0A5R9BBZ1</accession>
<keyword evidence="3" id="KW-1185">Reference proteome</keyword>
<organism evidence="2 3">
    <name type="scientific">Nesterenkonia salmonea</name>
    <dbReference type="NCBI Taxonomy" id="1804987"/>
    <lineage>
        <taxon>Bacteria</taxon>
        <taxon>Bacillati</taxon>
        <taxon>Actinomycetota</taxon>
        <taxon>Actinomycetes</taxon>
        <taxon>Micrococcales</taxon>
        <taxon>Micrococcaceae</taxon>
        <taxon>Nesterenkonia</taxon>
    </lineage>
</organism>
<dbReference type="Gene3D" id="3.90.550.10">
    <property type="entry name" value="Spore Coat Polysaccharide Biosynthesis Protein SpsA, Chain A"/>
    <property type="match status" value="1"/>
</dbReference>
<proteinExistence type="predicted"/>
<dbReference type="PANTHER" id="PTHR43777:SF1">
    <property type="entry name" value="MOLYBDENUM COFACTOR CYTIDYLYLTRANSFERASE"/>
    <property type="match status" value="1"/>
</dbReference>
<sequence length="239" mass="25582">MWLPCPASGPSLWVESETGAIGRRRGPEKPAVRATVILAAGRGSRLGGQSKPLLRINGELLVVRALRTAHQAGTTPVLVLSHRSTEVLRTLRTQAPEELEASEVVELASSSAGLSLSFRTGIRHAADRGAEQIAVLLVDQPWIGAEALRTVLEAHQRGRITRGLIRGQPSHPVVFDREDALAAASQAQGDDGARHYLRAHRQRSDLIDLSACADDADIDTPDDLRSLAVGPGLQQCDLS</sequence>
<protein>
    <submittedName>
        <fullName evidence="2">Nucleotidyltransferase family protein</fullName>
    </submittedName>
</protein>
<evidence type="ECO:0000259" key="1">
    <source>
        <dbReference type="Pfam" id="PF12804"/>
    </source>
</evidence>
<dbReference type="OrthoDB" id="4427994at2"/>
<dbReference type="SUPFAM" id="SSF53448">
    <property type="entry name" value="Nucleotide-diphospho-sugar transferases"/>
    <property type="match status" value="1"/>
</dbReference>
<dbReference type="InterPro" id="IPR029044">
    <property type="entry name" value="Nucleotide-diphossugar_trans"/>
</dbReference>
<gene>
    <name evidence="2" type="ORF">FEF26_05885</name>
</gene>
<name>A0A5R9BBZ1_9MICC</name>
<dbReference type="AlphaFoldDB" id="A0A5R9BBZ1"/>
<dbReference type="GO" id="GO:0016779">
    <property type="term" value="F:nucleotidyltransferase activity"/>
    <property type="evidence" value="ECO:0007669"/>
    <property type="project" value="UniProtKB-ARBA"/>
</dbReference>